<dbReference type="Proteomes" id="UP001221757">
    <property type="component" value="Unassembled WGS sequence"/>
</dbReference>
<comment type="caution">
    <text evidence="2">The sequence shown here is derived from an EMBL/GenBank/DDBJ whole genome shotgun (WGS) entry which is preliminary data.</text>
</comment>
<proteinExistence type="predicted"/>
<name>A0AAD7CR10_MYCRO</name>
<reference evidence="2" key="1">
    <citation type="submission" date="2023-03" db="EMBL/GenBank/DDBJ databases">
        <title>Massive genome expansion in bonnet fungi (Mycena s.s.) driven by repeated elements and novel gene families across ecological guilds.</title>
        <authorList>
            <consortium name="Lawrence Berkeley National Laboratory"/>
            <person name="Harder C.B."/>
            <person name="Miyauchi S."/>
            <person name="Viragh M."/>
            <person name="Kuo A."/>
            <person name="Thoen E."/>
            <person name="Andreopoulos B."/>
            <person name="Lu D."/>
            <person name="Skrede I."/>
            <person name="Drula E."/>
            <person name="Henrissat B."/>
            <person name="Morin E."/>
            <person name="Kohler A."/>
            <person name="Barry K."/>
            <person name="LaButti K."/>
            <person name="Morin E."/>
            <person name="Salamov A."/>
            <person name="Lipzen A."/>
            <person name="Mereny Z."/>
            <person name="Hegedus B."/>
            <person name="Baldrian P."/>
            <person name="Stursova M."/>
            <person name="Weitz H."/>
            <person name="Taylor A."/>
            <person name="Grigoriev I.V."/>
            <person name="Nagy L.G."/>
            <person name="Martin F."/>
            <person name="Kauserud H."/>
        </authorList>
    </citation>
    <scope>NUCLEOTIDE SEQUENCE</scope>
    <source>
        <strain evidence="2">CBHHK067</strain>
    </source>
</reference>
<dbReference type="AlphaFoldDB" id="A0AAD7CR10"/>
<dbReference type="EMBL" id="JARKIE010000284">
    <property type="protein sequence ID" value="KAJ7658018.1"/>
    <property type="molecule type" value="Genomic_DNA"/>
</dbReference>
<accession>A0AAD7CR10</accession>
<evidence type="ECO:0000256" key="1">
    <source>
        <dbReference type="SAM" id="MobiDB-lite"/>
    </source>
</evidence>
<evidence type="ECO:0000313" key="2">
    <source>
        <dbReference type="EMBL" id="KAJ7658018.1"/>
    </source>
</evidence>
<keyword evidence="3" id="KW-1185">Reference proteome</keyword>
<gene>
    <name evidence="2" type="ORF">B0H17DRAFT_1337788</name>
</gene>
<protein>
    <submittedName>
        <fullName evidence="2">Uncharacterized protein</fullName>
    </submittedName>
</protein>
<evidence type="ECO:0000313" key="3">
    <source>
        <dbReference type="Proteomes" id="UP001221757"/>
    </source>
</evidence>
<sequence length="265" mass="28940">MAMSATAAVAITSQTLGMATFTAATLPAVFEKYDSMLFPAGGHLDQSNAHLLVIIQTLEDYDHLLTFDEKTVLNTVYLKIMQQMNNVIALEIAQRNIEKYLMITKIKAIFKVRSAAGKMLKNAKNGQVMAERASSKHRTRILLEKGRQMVAAAAVGASSTHPGASPYLATQYPYDLTNSQLSLLFRIPSDPNDPQSPIAENAKRVQPGARAESIAEPLLATGAGRDDDEGDDTEDIALVRMEGLNLNAWETDTMNSLMPEPLHHD</sequence>
<organism evidence="2 3">
    <name type="scientific">Mycena rosella</name>
    <name type="common">Pink bonnet</name>
    <name type="synonym">Agaricus rosellus</name>
    <dbReference type="NCBI Taxonomy" id="1033263"/>
    <lineage>
        <taxon>Eukaryota</taxon>
        <taxon>Fungi</taxon>
        <taxon>Dikarya</taxon>
        <taxon>Basidiomycota</taxon>
        <taxon>Agaricomycotina</taxon>
        <taxon>Agaricomycetes</taxon>
        <taxon>Agaricomycetidae</taxon>
        <taxon>Agaricales</taxon>
        <taxon>Marasmiineae</taxon>
        <taxon>Mycenaceae</taxon>
        <taxon>Mycena</taxon>
    </lineage>
</organism>
<feature type="region of interest" description="Disordered" evidence="1">
    <location>
        <begin position="190"/>
        <end position="232"/>
    </location>
</feature>